<accession>A0AAU8JKB4</accession>
<dbReference type="InterPro" id="IPR019250">
    <property type="entry name" value="DUF2227_metal-bd"/>
</dbReference>
<organism evidence="3">
    <name type="scientific">Planktothricoides raciborskii GIHE-MW2</name>
    <dbReference type="NCBI Taxonomy" id="2792601"/>
    <lineage>
        <taxon>Bacteria</taxon>
        <taxon>Bacillati</taxon>
        <taxon>Cyanobacteriota</taxon>
        <taxon>Cyanophyceae</taxon>
        <taxon>Oscillatoriophycideae</taxon>
        <taxon>Oscillatoriales</taxon>
        <taxon>Oscillatoriaceae</taxon>
        <taxon>Planktothricoides</taxon>
    </lineage>
</organism>
<keyword evidence="2" id="KW-0472">Membrane</keyword>
<gene>
    <name evidence="3" type="ORF">ABWT76_002054</name>
</gene>
<dbReference type="PANTHER" id="PTHR39085:SF1">
    <property type="entry name" value="SLL0924 PROTEIN"/>
    <property type="match status" value="1"/>
</dbReference>
<feature type="compositionally biased region" description="Low complexity" evidence="1">
    <location>
        <begin position="197"/>
        <end position="206"/>
    </location>
</feature>
<feature type="region of interest" description="Disordered" evidence="1">
    <location>
        <begin position="178"/>
        <end position="224"/>
    </location>
</feature>
<evidence type="ECO:0000256" key="2">
    <source>
        <dbReference type="SAM" id="Phobius"/>
    </source>
</evidence>
<dbReference type="EMBL" id="CP159837">
    <property type="protein sequence ID" value="XCM39154.1"/>
    <property type="molecule type" value="Genomic_DNA"/>
</dbReference>
<keyword evidence="2" id="KW-1133">Transmembrane helix</keyword>
<dbReference type="PANTHER" id="PTHR39085">
    <property type="entry name" value="SLL0924 PROTEIN"/>
    <property type="match status" value="1"/>
</dbReference>
<evidence type="ECO:0000313" key="3">
    <source>
        <dbReference type="EMBL" id="XCM39154.1"/>
    </source>
</evidence>
<protein>
    <submittedName>
        <fullName evidence="3">Metal-binding protein</fullName>
    </submittedName>
</protein>
<name>A0AAU8JKB4_9CYAN</name>
<feature type="compositionally biased region" description="Basic residues" evidence="1">
    <location>
        <begin position="185"/>
        <end position="194"/>
    </location>
</feature>
<sequence>MPSGRTHDEITLWSLPWVAGITWVFTRNSHLTLFVSGGFLFSGLMFGPDLDIYSQQFLRWGWLRWIWLPYQKSLHHRSFLSHGPVIGTVLRVVYLMTWIGMVAIAILLVMDLVRGMPWTVEMMIQWGARSLLSHYPDLIALLIGFELGAMSHSLSDWGGSTYKQIKSRGWMAVLPKSVTSQLAKRQSRKSRKPPRPSSKSSQPKGGQSKGRGSSGRKAPTPKRK</sequence>
<feature type="transmembrane region" description="Helical" evidence="2">
    <location>
        <begin position="92"/>
        <end position="113"/>
    </location>
</feature>
<feature type="transmembrane region" description="Helical" evidence="2">
    <location>
        <begin position="31"/>
        <end position="48"/>
    </location>
</feature>
<keyword evidence="2" id="KW-0812">Transmembrane</keyword>
<evidence type="ECO:0000256" key="1">
    <source>
        <dbReference type="SAM" id="MobiDB-lite"/>
    </source>
</evidence>
<reference evidence="3" key="1">
    <citation type="submission" date="2024-07" db="EMBL/GenBank/DDBJ databases">
        <authorList>
            <person name="Kim Y.J."/>
            <person name="Jeong J.Y."/>
        </authorList>
    </citation>
    <scope>NUCLEOTIDE SEQUENCE</scope>
    <source>
        <strain evidence="3">GIHE-MW2</strain>
    </source>
</reference>
<proteinExistence type="predicted"/>
<dbReference type="AlphaFoldDB" id="A0AAU8JKB4"/>
<dbReference type="Pfam" id="PF09988">
    <property type="entry name" value="DUF2227"/>
    <property type="match status" value="1"/>
</dbReference>
<dbReference type="RefSeq" id="WP_054466339.1">
    <property type="nucleotide sequence ID" value="NZ_CP159837.1"/>
</dbReference>